<proteinExistence type="predicted"/>
<evidence type="ECO:0000313" key="2">
    <source>
        <dbReference type="Proteomes" id="UP000265520"/>
    </source>
</evidence>
<name>A0A392RE28_9FABA</name>
<dbReference type="Proteomes" id="UP000265520">
    <property type="component" value="Unassembled WGS sequence"/>
</dbReference>
<feature type="non-terminal residue" evidence="1">
    <location>
        <position position="64"/>
    </location>
</feature>
<accession>A0A392RE28</accession>
<organism evidence="1 2">
    <name type="scientific">Trifolium medium</name>
    <dbReference type="NCBI Taxonomy" id="97028"/>
    <lineage>
        <taxon>Eukaryota</taxon>
        <taxon>Viridiplantae</taxon>
        <taxon>Streptophyta</taxon>
        <taxon>Embryophyta</taxon>
        <taxon>Tracheophyta</taxon>
        <taxon>Spermatophyta</taxon>
        <taxon>Magnoliopsida</taxon>
        <taxon>eudicotyledons</taxon>
        <taxon>Gunneridae</taxon>
        <taxon>Pentapetalae</taxon>
        <taxon>rosids</taxon>
        <taxon>fabids</taxon>
        <taxon>Fabales</taxon>
        <taxon>Fabaceae</taxon>
        <taxon>Papilionoideae</taxon>
        <taxon>50 kb inversion clade</taxon>
        <taxon>NPAAA clade</taxon>
        <taxon>Hologalegina</taxon>
        <taxon>IRL clade</taxon>
        <taxon>Trifolieae</taxon>
        <taxon>Trifolium</taxon>
    </lineage>
</organism>
<evidence type="ECO:0000313" key="1">
    <source>
        <dbReference type="EMBL" id="MCI34883.1"/>
    </source>
</evidence>
<comment type="caution">
    <text evidence="1">The sequence shown here is derived from an EMBL/GenBank/DDBJ whole genome shotgun (WGS) entry which is preliminary data.</text>
</comment>
<keyword evidence="2" id="KW-1185">Reference proteome</keyword>
<sequence length="64" mass="7439">MAIGCPEEGIDIEKYKYNSGLTFNVIKKLYDFSDGQNESTLLKPLVSMWYKILVTNFLPKEKYI</sequence>
<protein>
    <submittedName>
        <fullName evidence="1">Uncharacterized protein</fullName>
    </submittedName>
</protein>
<reference evidence="1 2" key="1">
    <citation type="journal article" date="2018" name="Front. Plant Sci.">
        <title>Red Clover (Trifolium pratense) and Zigzag Clover (T. medium) - A Picture of Genomic Similarities and Differences.</title>
        <authorList>
            <person name="Dluhosova J."/>
            <person name="Istvanek J."/>
            <person name="Nedelnik J."/>
            <person name="Repkova J."/>
        </authorList>
    </citation>
    <scope>NUCLEOTIDE SEQUENCE [LARGE SCALE GENOMIC DNA]</scope>
    <source>
        <strain evidence="2">cv. 10/8</strain>
        <tissue evidence="1">Leaf</tissue>
    </source>
</reference>
<dbReference type="EMBL" id="LXQA010217972">
    <property type="protein sequence ID" value="MCI34883.1"/>
    <property type="molecule type" value="Genomic_DNA"/>
</dbReference>
<dbReference type="AlphaFoldDB" id="A0A392RE28"/>